<keyword evidence="3" id="KW-1185">Reference proteome</keyword>
<organism evidence="2 3">
    <name type="scientific">Mucilaginibacter gotjawali</name>
    <dbReference type="NCBI Taxonomy" id="1550579"/>
    <lineage>
        <taxon>Bacteria</taxon>
        <taxon>Pseudomonadati</taxon>
        <taxon>Bacteroidota</taxon>
        <taxon>Sphingobacteriia</taxon>
        <taxon>Sphingobacteriales</taxon>
        <taxon>Sphingobacteriaceae</taxon>
        <taxon>Mucilaginibacter</taxon>
    </lineage>
</organism>
<dbReference type="KEGG" id="mgot:MgSA37_00406"/>
<dbReference type="SUPFAM" id="SSF48208">
    <property type="entry name" value="Six-hairpin glycosidases"/>
    <property type="match status" value="1"/>
</dbReference>
<dbReference type="AlphaFoldDB" id="A0A110B085"/>
<dbReference type="Gene3D" id="1.50.10.10">
    <property type="match status" value="1"/>
</dbReference>
<dbReference type="OrthoDB" id="258246at2"/>
<dbReference type="InterPro" id="IPR008928">
    <property type="entry name" value="6-hairpin_glycosidase_sf"/>
</dbReference>
<keyword evidence="1 2" id="KW-0378">Hydrolase</keyword>
<proteinExistence type="predicted"/>
<dbReference type="GO" id="GO:0102211">
    <property type="term" value="F:unsaturated rhamnogalacturonyl hydrolase activity"/>
    <property type="evidence" value="ECO:0007669"/>
    <property type="project" value="UniProtKB-EC"/>
</dbReference>
<dbReference type="GO" id="GO:0005975">
    <property type="term" value="P:carbohydrate metabolic process"/>
    <property type="evidence" value="ECO:0007669"/>
    <property type="project" value="InterPro"/>
</dbReference>
<accession>A0A110B085</accession>
<name>A0A110B085_9SPHI</name>
<reference evidence="2 3" key="1">
    <citation type="submission" date="2015-12" db="EMBL/GenBank/DDBJ databases">
        <title>Genome sequence of Mucilaginibacter gotjawali.</title>
        <authorList>
            <person name="Lee J.S."/>
            <person name="Lee K.C."/>
            <person name="Kim K.K."/>
            <person name="Lee B.W."/>
        </authorList>
    </citation>
    <scope>NUCLEOTIDE SEQUENCE [LARGE SCALE GENOMIC DNA]</scope>
    <source>
        <strain evidence="2 3">SA3-7</strain>
    </source>
</reference>
<dbReference type="EMBL" id="AP017313">
    <property type="protein sequence ID" value="BAU52251.1"/>
    <property type="molecule type" value="Genomic_DNA"/>
</dbReference>
<dbReference type="PANTHER" id="PTHR33886:SF8">
    <property type="entry name" value="UNSATURATED RHAMNOGALACTURONAN HYDROLASE (EUROFUNG)"/>
    <property type="match status" value="1"/>
</dbReference>
<dbReference type="EC" id="3.2.1.172" evidence="2"/>
<dbReference type="Proteomes" id="UP000218263">
    <property type="component" value="Chromosome"/>
</dbReference>
<dbReference type="InterPro" id="IPR012341">
    <property type="entry name" value="6hp_glycosidase-like_sf"/>
</dbReference>
<dbReference type="Pfam" id="PF07470">
    <property type="entry name" value="Glyco_hydro_88"/>
    <property type="match status" value="1"/>
</dbReference>
<dbReference type="PANTHER" id="PTHR33886">
    <property type="entry name" value="UNSATURATED RHAMNOGALACTURONAN HYDROLASE (EUROFUNG)"/>
    <property type="match status" value="1"/>
</dbReference>
<dbReference type="InterPro" id="IPR052043">
    <property type="entry name" value="PolySaccharide_Degr_Enz"/>
</dbReference>
<protein>
    <submittedName>
        <fullName evidence="2">Unsaturated rhamnogalacturonyl hydrolase YteR</fullName>
        <ecNumber evidence="2">3.2.1.172</ecNumber>
    </submittedName>
</protein>
<keyword evidence="2" id="KW-0326">Glycosidase</keyword>
<sequence>MKLLQTQPNKISILVLTFLIIVQAVKAHKSNPVSRDTVFSPHSVLKIMKRVGDWQLQYWQTKGFTHKKTDWTNAALYTGLFDLSKASGDERYDNKLIEIGNEVNWNTGNNRLMADDYCVGQTYSLLYMKYKRPEMIAPFQHLGDSIVSLPFTESLEWKNNIQDREWAWCDALFMGPTALAYLSSATGDRKYLDKATTLWWKTTAYLYDPQAHLYSRDGSYLDKKEKNGEKVFWSRGNGWVLAGLARLLENMPANYTGREKFVSLFKDMAAKIASLQQPDGSWHASLLDPASYPIKECSGTGFYCYAILWGMNHGLLNKQQYLPVAKRAWLAMVTAVKPNGMLGYVQPIGGSPDKVTEDSNEVYGTGAFLLAGAQLYQYLDEH</sequence>
<gene>
    <name evidence="2" type="primary">yteR</name>
    <name evidence="2" type="ORF">MgSA37_00406</name>
</gene>
<evidence type="ECO:0000313" key="2">
    <source>
        <dbReference type="EMBL" id="BAU52251.1"/>
    </source>
</evidence>
<evidence type="ECO:0000256" key="1">
    <source>
        <dbReference type="ARBA" id="ARBA00022801"/>
    </source>
</evidence>
<evidence type="ECO:0000313" key="3">
    <source>
        <dbReference type="Proteomes" id="UP000218263"/>
    </source>
</evidence>
<dbReference type="InterPro" id="IPR010905">
    <property type="entry name" value="Glyco_hydro_88"/>
</dbReference>